<reference evidence="1" key="2">
    <citation type="journal article" date="2015" name="Data Brief">
        <title>Shoot transcriptome of the giant reed, Arundo donax.</title>
        <authorList>
            <person name="Barrero R.A."/>
            <person name="Guerrero F.D."/>
            <person name="Moolhuijzen P."/>
            <person name="Goolsby J.A."/>
            <person name="Tidwell J."/>
            <person name="Bellgard S.E."/>
            <person name="Bellgard M.I."/>
        </authorList>
    </citation>
    <scope>NUCLEOTIDE SEQUENCE</scope>
    <source>
        <tissue evidence="1">Shoot tissue taken approximately 20 cm above the soil surface</tissue>
    </source>
</reference>
<reference evidence="1" key="1">
    <citation type="submission" date="2014-09" db="EMBL/GenBank/DDBJ databases">
        <authorList>
            <person name="Magalhaes I.L.F."/>
            <person name="Oliveira U."/>
            <person name="Santos F.R."/>
            <person name="Vidigal T.H.D.A."/>
            <person name="Brescovit A.D."/>
            <person name="Santos A.J."/>
        </authorList>
    </citation>
    <scope>NUCLEOTIDE SEQUENCE</scope>
    <source>
        <tissue evidence="1">Shoot tissue taken approximately 20 cm above the soil surface</tissue>
    </source>
</reference>
<protein>
    <submittedName>
        <fullName evidence="1">Uncharacterized protein</fullName>
    </submittedName>
</protein>
<proteinExistence type="predicted"/>
<accession>A0A0A8Y0U3</accession>
<dbReference type="EMBL" id="GBRH01277931">
    <property type="protein sequence ID" value="JAD19964.1"/>
    <property type="molecule type" value="Transcribed_RNA"/>
</dbReference>
<organism evidence="1">
    <name type="scientific">Arundo donax</name>
    <name type="common">Giant reed</name>
    <name type="synonym">Donax arundinaceus</name>
    <dbReference type="NCBI Taxonomy" id="35708"/>
    <lineage>
        <taxon>Eukaryota</taxon>
        <taxon>Viridiplantae</taxon>
        <taxon>Streptophyta</taxon>
        <taxon>Embryophyta</taxon>
        <taxon>Tracheophyta</taxon>
        <taxon>Spermatophyta</taxon>
        <taxon>Magnoliopsida</taxon>
        <taxon>Liliopsida</taxon>
        <taxon>Poales</taxon>
        <taxon>Poaceae</taxon>
        <taxon>PACMAD clade</taxon>
        <taxon>Arundinoideae</taxon>
        <taxon>Arundineae</taxon>
        <taxon>Arundo</taxon>
    </lineage>
</organism>
<evidence type="ECO:0000313" key="1">
    <source>
        <dbReference type="EMBL" id="JAD19964.1"/>
    </source>
</evidence>
<sequence length="21" mass="2377">MVTLTISPVVDQTRPPCYKVE</sequence>
<name>A0A0A8Y0U3_ARUDO</name>
<dbReference type="AlphaFoldDB" id="A0A0A8Y0U3"/>